<accession>A0A285EFA4</accession>
<evidence type="ECO:0000256" key="2">
    <source>
        <dbReference type="SAM" id="SignalP"/>
    </source>
</evidence>
<feature type="chain" id="PRO_5013397979" description="Endonuclease/exonuclease/phosphatase domain-containing protein" evidence="2">
    <location>
        <begin position="27"/>
        <end position="612"/>
    </location>
</feature>
<dbReference type="InterPro" id="IPR010916">
    <property type="entry name" value="TonB_box_CS"/>
</dbReference>
<dbReference type="EMBL" id="OBDO01000008">
    <property type="protein sequence ID" value="SNX97735.1"/>
    <property type="molecule type" value="Genomic_DNA"/>
</dbReference>
<dbReference type="RefSeq" id="WP_143426690.1">
    <property type="nucleotide sequence ID" value="NZ_JACHXB010000007.1"/>
</dbReference>
<feature type="domain" description="Endonuclease/exonuclease/phosphatase" evidence="3">
    <location>
        <begin position="289"/>
        <end position="577"/>
    </location>
</feature>
<keyword evidence="2" id="KW-0732">Signal</keyword>
<organism evidence="4 5">
    <name type="scientific">Geodermatophilus sabuli</name>
    <dbReference type="NCBI Taxonomy" id="1564158"/>
    <lineage>
        <taxon>Bacteria</taxon>
        <taxon>Bacillati</taxon>
        <taxon>Actinomycetota</taxon>
        <taxon>Actinomycetes</taxon>
        <taxon>Geodermatophilales</taxon>
        <taxon>Geodermatophilaceae</taxon>
        <taxon>Geodermatophilus</taxon>
    </lineage>
</organism>
<dbReference type="PROSITE" id="PS00430">
    <property type="entry name" value="TONB_DEPENDENT_REC_1"/>
    <property type="match status" value="1"/>
</dbReference>
<dbReference type="PANTHER" id="PTHR42834">
    <property type="entry name" value="ENDONUCLEASE/EXONUCLEASE/PHOSPHATASE FAMILY PROTEIN (AFU_ORTHOLOGUE AFUA_3G09210)"/>
    <property type="match status" value="1"/>
</dbReference>
<dbReference type="SUPFAM" id="SSF56219">
    <property type="entry name" value="DNase I-like"/>
    <property type="match status" value="1"/>
</dbReference>
<dbReference type="InterPro" id="IPR047971">
    <property type="entry name" value="ExeM-like"/>
</dbReference>
<evidence type="ECO:0000256" key="1">
    <source>
        <dbReference type="SAM" id="MobiDB-lite"/>
    </source>
</evidence>
<dbReference type="Gene3D" id="3.60.10.10">
    <property type="entry name" value="Endonuclease/exonuclease/phosphatase"/>
    <property type="match status" value="1"/>
</dbReference>
<dbReference type="PANTHER" id="PTHR42834:SF1">
    <property type="entry name" value="ENDONUCLEASE_EXONUCLEASE_PHOSPHATASE FAMILY PROTEIN (AFU_ORTHOLOGUE AFUA_3G09210)"/>
    <property type="match status" value="1"/>
</dbReference>
<dbReference type="AlphaFoldDB" id="A0A285EFA4"/>
<protein>
    <recommendedName>
        <fullName evidence="3">Endonuclease/exonuclease/phosphatase domain-containing protein</fullName>
    </recommendedName>
</protein>
<dbReference type="InterPro" id="IPR036691">
    <property type="entry name" value="Endo/exonu/phosph_ase_sf"/>
</dbReference>
<reference evidence="4 5" key="1">
    <citation type="submission" date="2017-09" db="EMBL/GenBank/DDBJ databases">
        <authorList>
            <person name="Ehlers B."/>
            <person name="Leendertz F.H."/>
        </authorList>
    </citation>
    <scope>NUCLEOTIDE SEQUENCE [LARGE SCALE GENOMIC DNA]</scope>
    <source>
        <strain evidence="4 5">DSM 46844</strain>
    </source>
</reference>
<dbReference type="GO" id="GO:0003824">
    <property type="term" value="F:catalytic activity"/>
    <property type="evidence" value="ECO:0007669"/>
    <property type="project" value="InterPro"/>
</dbReference>
<dbReference type="NCBIfam" id="NF033681">
    <property type="entry name" value="ExeM_NucH_DNase"/>
    <property type="match status" value="1"/>
</dbReference>
<evidence type="ECO:0000313" key="5">
    <source>
        <dbReference type="Proteomes" id="UP000219514"/>
    </source>
</evidence>
<gene>
    <name evidence="4" type="ORF">SAMN06893097_108100</name>
</gene>
<name>A0A285EFA4_9ACTN</name>
<dbReference type="CDD" id="cd10283">
    <property type="entry name" value="MnuA_DNase1-like"/>
    <property type="match status" value="1"/>
</dbReference>
<dbReference type="OrthoDB" id="1016457at2"/>
<proteinExistence type="predicted"/>
<evidence type="ECO:0000313" key="4">
    <source>
        <dbReference type="EMBL" id="SNX97735.1"/>
    </source>
</evidence>
<evidence type="ECO:0000259" key="3">
    <source>
        <dbReference type="Pfam" id="PF03372"/>
    </source>
</evidence>
<feature type="region of interest" description="Disordered" evidence="1">
    <location>
        <begin position="439"/>
        <end position="460"/>
    </location>
</feature>
<feature type="signal peptide" evidence="2">
    <location>
        <begin position="1"/>
        <end position="26"/>
    </location>
</feature>
<dbReference type="Pfam" id="PF03372">
    <property type="entry name" value="Exo_endo_phos"/>
    <property type="match status" value="1"/>
</dbReference>
<sequence>MLPSASRAALGAGVLVLAGLPAAAHAAVDCAAAPTHEIGQVQGSGDTTPLVGQQVTVSGVVVGDLPGLSGFALQDPDGDGDEATSDGVFVFSPVDVVLGDTVTVTGEAQEFGGQTQVSARTDVAVCAEGADLPDAAVLDLPAGDPTRERLEGMLVEPADVLTVSDVFDLVSFGELTLSEGGVLVQPTEVARPGPPAQAVAAYDARRRLLLDDGLSARVSPRTRPYLSPETPVRVGDEVRFAEPVVLGQGFGSYRLQPADGTAEGVFAPQDTRPGAPDDVGGDLRIGAFNVLNYFLTRSGPDARGARTDAEFEEQAAKVVAAIDGLDADVVGLLEIEDTDSTGYRPGDADRALADLVDRLRQRTGEQWAYVPMPAELYGVDRDAIRNAIVYRADVVTPVGDPVGLVDETVWGNAREPIAQTFARDGEAVTVVANHFKSKGSGDAATGDNADSGDGQGAWNGDRVRQARSLAAFVERLSATDPDVVVLGDLNAYSQEDPVRALRDAGLTELGERFDPGRYSYVFDGRSGSLDHALATPSLTAQVTGLAHWNVNAVESAAYQYDGDPALYAPDPYRSSDHDPLVLGVDLGGLGGVGGAAGAPGPGPVGGAAGGGC</sequence>
<dbReference type="InterPro" id="IPR005135">
    <property type="entry name" value="Endo/exonuclease/phosphatase"/>
</dbReference>
<dbReference type="CDD" id="cd04486">
    <property type="entry name" value="YhcR_OBF_like"/>
    <property type="match status" value="1"/>
</dbReference>
<dbReference type="Proteomes" id="UP000219514">
    <property type="component" value="Unassembled WGS sequence"/>
</dbReference>
<keyword evidence="5" id="KW-1185">Reference proteome</keyword>